<proteinExistence type="predicted"/>
<feature type="region of interest" description="Disordered" evidence="1">
    <location>
        <begin position="31"/>
        <end position="54"/>
    </location>
</feature>
<evidence type="ECO:0000313" key="3">
    <source>
        <dbReference type="Proteomes" id="UP001499930"/>
    </source>
</evidence>
<protein>
    <submittedName>
        <fullName evidence="2">Uncharacterized protein</fullName>
    </submittedName>
</protein>
<name>A0ABN3Y3E5_9ACTN</name>
<evidence type="ECO:0000313" key="2">
    <source>
        <dbReference type="EMBL" id="GAA3016775.1"/>
    </source>
</evidence>
<accession>A0ABN3Y3E5</accession>
<comment type="caution">
    <text evidence="2">The sequence shown here is derived from an EMBL/GenBank/DDBJ whole genome shotgun (WGS) entry which is preliminary data.</text>
</comment>
<feature type="compositionally biased region" description="Basic and acidic residues" evidence="1">
    <location>
        <begin position="36"/>
        <end position="54"/>
    </location>
</feature>
<sequence>MLDMPVAGLVQDGVIAAVVGGAQMYRAHPVKSALPGDRHGGFGERSGETDRERSRYRARGLLSDLRGSKGWEGCILGSS</sequence>
<gene>
    <name evidence="2" type="ORF">GCM10017559_45550</name>
</gene>
<keyword evidence="3" id="KW-1185">Reference proteome</keyword>
<reference evidence="2 3" key="1">
    <citation type="journal article" date="2019" name="Int. J. Syst. Evol. Microbiol.">
        <title>The Global Catalogue of Microorganisms (GCM) 10K type strain sequencing project: providing services to taxonomists for standard genome sequencing and annotation.</title>
        <authorList>
            <consortium name="The Broad Institute Genomics Platform"/>
            <consortium name="The Broad Institute Genome Sequencing Center for Infectious Disease"/>
            <person name="Wu L."/>
            <person name="Ma J."/>
        </authorList>
    </citation>
    <scope>NUCLEOTIDE SEQUENCE [LARGE SCALE GENOMIC DNA]</scope>
    <source>
        <strain evidence="2 3">JCM 3106</strain>
    </source>
</reference>
<organism evidence="2 3">
    <name type="scientific">Streptosporangium longisporum</name>
    <dbReference type="NCBI Taxonomy" id="46187"/>
    <lineage>
        <taxon>Bacteria</taxon>
        <taxon>Bacillati</taxon>
        <taxon>Actinomycetota</taxon>
        <taxon>Actinomycetes</taxon>
        <taxon>Streptosporangiales</taxon>
        <taxon>Streptosporangiaceae</taxon>
        <taxon>Streptosporangium</taxon>
    </lineage>
</organism>
<evidence type="ECO:0000256" key="1">
    <source>
        <dbReference type="SAM" id="MobiDB-lite"/>
    </source>
</evidence>
<dbReference type="Proteomes" id="UP001499930">
    <property type="component" value="Unassembled WGS sequence"/>
</dbReference>
<dbReference type="EMBL" id="BAAAWD010000013">
    <property type="protein sequence ID" value="GAA3016775.1"/>
    <property type="molecule type" value="Genomic_DNA"/>
</dbReference>